<keyword evidence="3" id="KW-1185">Reference proteome</keyword>
<feature type="region of interest" description="Disordered" evidence="1">
    <location>
        <begin position="1"/>
        <end position="82"/>
    </location>
</feature>
<name>A0A8T0MT21_PANVG</name>
<evidence type="ECO:0000313" key="2">
    <source>
        <dbReference type="EMBL" id="KAG2539282.1"/>
    </source>
</evidence>
<accession>A0A8T0MT21</accession>
<feature type="compositionally biased region" description="Low complexity" evidence="1">
    <location>
        <begin position="64"/>
        <end position="77"/>
    </location>
</feature>
<sequence length="127" mass="13792">MCIRASIRVGRDATRTRHAAAVSGQLRSSSAHPPSTRRPPGALQLRSPFARRPPSRRRLPTRRPPTARGSLPARLLAPPSPRIHLPLRAALDPQPRRPREAELGGCVGRWWGGGSGAWPYALPALQG</sequence>
<reference evidence="2 3" key="1">
    <citation type="submission" date="2020-05" db="EMBL/GenBank/DDBJ databases">
        <title>WGS assembly of Panicum virgatum.</title>
        <authorList>
            <person name="Lovell J.T."/>
            <person name="Jenkins J."/>
            <person name="Shu S."/>
            <person name="Juenger T.E."/>
            <person name="Schmutz J."/>
        </authorList>
    </citation>
    <scope>NUCLEOTIDE SEQUENCE [LARGE SCALE GENOMIC DNA]</scope>
    <source>
        <strain evidence="3">cv. AP13</strain>
    </source>
</reference>
<protein>
    <submittedName>
        <fullName evidence="2">Uncharacterized protein</fullName>
    </submittedName>
</protein>
<gene>
    <name evidence="2" type="ORF">PVAP13_9NG487614</name>
</gene>
<proteinExistence type="predicted"/>
<organism evidence="2 3">
    <name type="scientific">Panicum virgatum</name>
    <name type="common">Blackwell switchgrass</name>
    <dbReference type="NCBI Taxonomy" id="38727"/>
    <lineage>
        <taxon>Eukaryota</taxon>
        <taxon>Viridiplantae</taxon>
        <taxon>Streptophyta</taxon>
        <taxon>Embryophyta</taxon>
        <taxon>Tracheophyta</taxon>
        <taxon>Spermatophyta</taxon>
        <taxon>Magnoliopsida</taxon>
        <taxon>Liliopsida</taxon>
        <taxon>Poales</taxon>
        <taxon>Poaceae</taxon>
        <taxon>PACMAD clade</taxon>
        <taxon>Panicoideae</taxon>
        <taxon>Panicodae</taxon>
        <taxon>Paniceae</taxon>
        <taxon>Panicinae</taxon>
        <taxon>Panicum</taxon>
        <taxon>Panicum sect. Hiantes</taxon>
    </lineage>
</organism>
<evidence type="ECO:0000256" key="1">
    <source>
        <dbReference type="SAM" id="MobiDB-lite"/>
    </source>
</evidence>
<dbReference type="AlphaFoldDB" id="A0A8T0MT21"/>
<dbReference type="EMBL" id="CM029054">
    <property type="protein sequence ID" value="KAG2539282.1"/>
    <property type="molecule type" value="Genomic_DNA"/>
</dbReference>
<evidence type="ECO:0000313" key="3">
    <source>
        <dbReference type="Proteomes" id="UP000823388"/>
    </source>
</evidence>
<dbReference type="Proteomes" id="UP000823388">
    <property type="component" value="Chromosome 9N"/>
</dbReference>
<comment type="caution">
    <text evidence="2">The sequence shown here is derived from an EMBL/GenBank/DDBJ whole genome shotgun (WGS) entry which is preliminary data.</text>
</comment>